<dbReference type="Proteomes" id="UP000267606">
    <property type="component" value="Unassembled WGS sequence"/>
</dbReference>
<evidence type="ECO:0000259" key="1">
    <source>
        <dbReference type="Pfam" id="PF00498"/>
    </source>
</evidence>
<sequence>MQHQAIIGSAEQQQGTTESDQKVDFILQGLGIQHHHALLKIVEEDCQQRLFIEQMNEKARICVNGRLITERTLLRNGYRLLIGNNHFFRVNCPKEAVDMSASIMEESNAMLFDYYDAWQEVLFC</sequence>
<evidence type="ECO:0000313" key="2">
    <source>
        <dbReference type="EMBL" id="VDO82627.1"/>
    </source>
</evidence>
<gene>
    <name evidence="2" type="ORF">OFLC_LOCUS12186</name>
</gene>
<evidence type="ECO:0000313" key="3">
    <source>
        <dbReference type="Proteomes" id="UP000267606"/>
    </source>
</evidence>
<organism evidence="2 3">
    <name type="scientific">Onchocerca flexuosa</name>
    <dbReference type="NCBI Taxonomy" id="387005"/>
    <lineage>
        <taxon>Eukaryota</taxon>
        <taxon>Metazoa</taxon>
        <taxon>Ecdysozoa</taxon>
        <taxon>Nematoda</taxon>
        <taxon>Chromadorea</taxon>
        <taxon>Rhabditida</taxon>
        <taxon>Spirurina</taxon>
        <taxon>Spiruromorpha</taxon>
        <taxon>Filarioidea</taxon>
        <taxon>Onchocercidae</taxon>
        <taxon>Onchocerca</taxon>
    </lineage>
</organism>
<dbReference type="Gene3D" id="2.60.200.20">
    <property type="match status" value="1"/>
</dbReference>
<reference evidence="2 3" key="1">
    <citation type="submission" date="2018-11" db="EMBL/GenBank/DDBJ databases">
        <authorList>
            <consortium name="Pathogen Informatics"/>
        </authorList>
    </citation>
    <scope>NUCLEOTIDE SEQUENCE [LARGE SCALE GENOMIC DNA]</scope>
</reference>
<dbReference type="EMBL" id="UZAJ01018587">
    <property type="protein sequence ID" value="VDO82627.1"/>
    <property type="molecule type" value="Genomic_DNA"/>
</dbReference>
<dbReference type="AlphaFoldDB" id="A0A3P7ZEZ7"/>
<dbReference type="InterPro" id="IPR000253">
    <property type="entry name" value="FHA_dom"/>
</dbReference>
<feature type="domain" description="FHA" evidence="1">
    <location>
        <begin position="20"/>
        <end position="83"/>
    </location>
</feature>
<name>A0A3P7ZEZ7_9BILA</name>
<dbReference type="Pfam" id="PF00498">
    <property type="entry name" value="FHA"/>
    <property type="match status" value="1"/>
</dbReference>
<keyword evidence="3" id="KW-1185">Reference proteome</keyword>
<protein>
    <recommendedName>
        <fullName evidence="1">FHA domain-containing protein</fullName>
    </recommendedName>
</protein>
<proteinExistence type="predicted"/>
<dbReference type="InterPro" id="IPR008984">
    <property type="entry name" value="SMAD_FHA_dom_sf"/>
</dbReference>
<dbReference type="SUPFAM" id="SSF49879">
    <property type="entry name" value="SMAD/FHA domain"/>
    <property type="match status" value="1"/>
</dbReference>
<accession>A0A3P7ZEZ7</accession>